<reference evidence="4" key="1">
    <citation type="submission" date="2018-10" db="EMBL/GenBank/DDBJ databases">
        <title>Iterative Subtractive Binning of Freshwater Chronoseries Metagenomes Recovers Nearly Complete Genomes from over Four Hundred Novel Species.</title>
        <authorList>
            <person name="Rodriguez-R L.M."/>
            <person name="Tsementzi D."/>
            <person name="Luo C."/>
            <person name="Konstantinidis K.T."/>
        </authorList>
    </citation>
    <scope>NUCLEOTIDE SEQUENCE</scope>
    <source>
        <strain evidence="4">WB7_6_001</strain>
    </source>
</reference>
<dbReference type="InterPro" id="IPR045455">
    <property type="entry name" value="NrS-1_pol-like_helicase"/>
</dbReference>
<evidence type="ECO:0000256" key="1">
    <source>
        <dbReference type="SAM" id="MobiDB-lite"/>
    </source>
</evidence>
<feature type="region of interest" description="Disordered" evidence="1">
    <location>
        <begin position="210"/>
        <end position="237"/>
    </location>
</feature>
<organism evidence="4 5">
    <name type="scientific">Candidatus Fonsibacter lacus</name>
    <dbReference type="NCBI Taxonomy" id="2576439"/>
    <lineage>
        <taxon>Bacteria</taxon>
        <taxon>Pseudomonadati</taxon>
        <taxon>Pseudomonadota</taxon>
        <taxon>Alphaproteobacteria</taxon>
        <taxon>Candidatus Pelagibacterales</taxon>
        <taxon>Candidatus Pelagibacterales incertae sedis</taxon>
        <taxon>Candidatus Fonsibacter</taxon>
    </lineage>
</organism>
<evidence type="ECO:0000313" key="4">
    <source>
        <dbReference type="EMBL" id="NBN87861.1"/>
    </source>
</evidence>
<feature type="domain" description="NrS-1 polymerase-like helicase" evidence="3">
    <location>
        <begin position="524"/>
        <end position="632"/>
    </location>
</feature>
<name>A0A964UZF5_9PROT</name>
<dbReference type="Proteomes" id="UP000713222">
    <property type="component" value="Unassembled WGS sequence"/>
</dbReference>
<evidence type="ECO:0000313" key="5">
    <source>
        <dbReference type="Proteomes" id="UP000713222"/>
    </source>
</evidence>
<dbReference type="AlphaFoldDB" id="A0A964UZF5"/>
<dbReference type="Pfam" id="PF19263">
    <property type="entry name" value="DUF5906"/>
    <property type="match status" value="1"/>
</dbReference>
<dbReference type="EMBL" id="RGET01000019">
    <property type="protein sequence ID" value="NBN87861.1"/>
    <property type="molecule type" value="Genomic_DNA"/>
</dbReference>
<proteinExistence type="predicted"/>
<accession>A0A964UZF5</accession>
<feature type="compositionally biased region" description="Basic and acidic residues" evidence="1">
    <location>
        <begin position="210"/>
        <end position="223"/>
    </location>
</feature>
<evidence type="ECO:0000259" key="3">
    <source>
        <dbReference type="Pfam" id="PF19263"/>
    </source>
</evidence>
<dbReference type="GO" id="GO:0016817">
    <property type="term" value="F:hydrolase activity, acting on acid anhydrides"/>
    <property type="evidence" value="ECO:0007669"/>
    <property type="project" value="InterPro"/>
</dbReference>
<feature type="compositionally biased region" description="Acidic residues" evidence="1">
    <location>
        <begin position="224"/>
        <end position="237"/>
    </location>
</feature>
<sequence length="797" mass="95913">MTETPYKRVLISDKTNKKFTSITNEDEYYKHLSKLDDKGVFFEIVGLEQFKVKPYFDLDPKGDFDAKLYNDFEEDLKKIYNAQIAKMGRPTREENGIIKHSRRYYLLNCKITYNLIPIYFKDLFDKYGKHGLKILDDGIYNKNRKFYLPLSSKKIKQEDKKVISFSVPKLELIEGSIFDNSATYIEEDYFDLDNDLLDKTNKQIQEIKQNEIKQKEDKEREQEQEQEQDKDEYEDDNNTDRYEKLKKLIDRLSPQRADDYNDWLNIMFCIINISKKEKISKRNMYELIHLFSKKSTKYNEIETDNKIDMNLENNTTNKLGWNYLYNTCIKEDDKDYYDMINKNYKNVKKNFEEDHLKIIHPPMIIYTNREGENIKESFKDVRCSYSHLSYNKKEEDKKGNIKYKKTKFINDWLDDDKIRMCESICFKPPSYERNFVNIPYQEKPNIQLNNYEYNLWTHYEILKTPYYNDTKEDQEFNKKVLDDLFDYMNNIYDNNKAVINYLLAYFANRLQKPYQRNKICIIVKGTEGDGKNTFFDIIKAIVGRKYYSEIETAKQIFDSHSTTEDCKLFVCLNEANPKDNYENSERLKSRITTDTILINPKNISPYEIDNRCDYIMTTNNENCVKVDEGSRRYLLIKTSPHYKGNIDFFNSFYKNIIENKRALRVIYEYLINYDVCSIVPSLNFQDDRYIPKTEYQKQVINENKDRILLFLEDLTLKNKHVDKKKYTNQAFFAEWTDWVKTNNYKIDINNISFGTRLMLLVKKHKIEVYITKDQNKNTIVNFKELFNHFNFIEEKDE</sequence>
<protein>
    <recommendedName>
        <fullName evidence="6">SF3 helicase domain-containing protein</fullName>
    </recommendedName>
</protein>
<dbReference type="Pfam" id="PF08707">
    <property type="entry name" value="PriCT_2"/>
    <property type="match status" value="1"/>
</dbReference>
<evidence type="ECO:0000259" key="2">
    <source>
        <dbReference type="Pfam" id="PF08707"/>
    </source>
</evidence>
<gene>
    <name evidence="4" type="ORF">EBV32_02065</name>
</gene>
<comment type="caution">
    <text evidence="4">The sequence shown here is derived from an EMBL/GenBank/DDBJ whole genome shotgun (WGS) entry which is preliminary data.</text>
</comment>
<evidence type="ECO:0008006" key="6">
    <source>
        <dbReference type="Google" id="ProtNLM"/>
    </source>
</evidence>
<dbReference type="InterPro" id="IPR014819">
    <property type="entry name" value="PriCT_2"/>
</dbReference>
<feature type="domain" description="Primase C-terminal 2" evidence="2">
    <location>
        <begin position="246"/>
        <end position="306"/>
    </location>
</feature>